<dbReference type="Gene3D" id="2.40.128.110">
    <property type="entry name" value="Lipid/polyisoprenoid-binding, YceI-like"/>
    <property type="match status" value="1"/>
</dbReference>
<dbReference type="RefSeq" id="WP_320005059.1">
    <property type="nucleotide sequence ID" value="NZ_JAUHJS010000007.1"/>
</dbReference>
<organism evidence="3 4">
    <name type="scientific">Shiella aurantiaca</name>
    <dbReference type="NCBI Taxonomy" id="3058365"/>
    <lineage>
        <taxon>Bacteria</taxon>
        <taxon>Pseudomonadati</taxon>
        <taxon>Bacteroidota</taxon>
        <taxon>Cytophagia</taxon>
        <taxon>Cytophagales</taxon>
        <taxon>Shiellaceae</taxon>
        <taxon>Shiella</taxon>
    </lineage>
</organism>
<keyword evidence="1" id="KW-0732">Signal</keyword>
<name>A0ABT8F7R6_9BACT</name>
<dbReference type="EMBL" id="JAUHJS010000007">
    <property type="protein sequence ID" value="MDN4166522.1"/>
    <property type="molecule type" value="Genomic_DNA"/>
</dbReference>
<dbReference type="Proteomes" id="UP001168552">
    <property type="component" value="Unassembled WGS sequence"/>
</dbReference>
<dbReference type="InterPro" id="IPR007372">
    <property type="entry name" value="Lipid/polyisoprenoid-bd_YceI"/>
</dbReference>
<evidence type="ECO:0000256" key="1">
    <source>
        <dbReference type="SAM" id="SignalP"/>
    </source>
</evidence>
<dbReference type="InterPro" id="IPR036761">
    <property type="entry name" value="TTHA0802/YceI-like_sf"/>
</dbReference>
<evidence type="ECO:0000313" key="4">
    <source>
        <dbReference type="Proteomes" id="UP001168552"/>
    </source>
</evidence>
<dbReference type="SUPFAM" id="SSF101874">
    <property type="entry name" value="YceI-like"/>
    <property type="match status" value="1"/>
</dbReference>
<reference evidence="3" key="1">
    <citation type="submission" date="2023-06" db="EMBL/GenBank/DDBJ databases">
        <title>Cytophagales bacterium Strain LB-30, isolated from soil.</title>
        <authorList>
            <person name="Liu B."/>
        </authorList>
    </citation>
    <scope>NUCLEOTIDE SEQUENCE</scope>
    <source>
        <strain evidence="3">LB-30</strain>
    </source>
</reference>
<feature type="chain" id="PRO_5047138604" evidence="1">
    <location>
        <begin position="23"/>
        <end position="184"/>
    </location>
</feature>
<protein>
    <submittedName>
        <fullName evidence="3">YceI family protein</fullName>
    </submittedName>
</protein>
<comment type="caution">
    <text evidence="3">The sequence shown here is derived from an EMBL/GenBank/DDBJ whole genome shotgun (WGS) entry which is preliminary data.</text>
</comment>
<evidence type="ECO:0000259" key="2">
    <source>
        <dbReference type="Pfam" id="PF04264"/>
    </source>
</evidence>
<sequence length="184" mass="20501">MKKCILLSSFILLIFSVQELKAQTYLTAAGSINFTSDAPLEVIEAESKKMKGAVDASKNTFAFAVPIISFQGFNSALQREHFNENYMESAKFPDATFTGKIIEQVDFTKPGTYSVRAKGTLKIHGVEQERIIKSDLIVKDDKTIVIKSDFYVPLSDHNIQIPKIVNQKIATEIHVVIQGECKAK</sequence>
<keyword evidence="4" id="KW-1185">Reference proteome</keyword>
<dbReference type="Pfam" id="PF04264">
    <property type="entry name" value="YceI"/>
    <property type="match status" value="1"/>
</dbReference>
<feature type="signal peptide" evidence="1">
    <location>
        <begin position="1"/>
        <end position="22"/>
    </location>
</feature>
<feature type="domain" description="Lipid/polyisoprenoid-binding YceI-like" evidence="2">
    <location>
        <begin position="41"/>
        <end position="179"/>
    </location>
</feature>
<proteinExistence type="predicted"/>
<evidence type="ECO:0000313" key="3">
    <source>
        <dbReference type="EMBL" id="MDN4166522.1"/>
    </source>
</evidence>
<gene>
    <name evidence="3" type="ORF">QWY31_13510</name>
</gene>
<accession>A0ABT8F7R6</accession>